<keyword evidence="1" id="KW-0812">Transmembrane</keyword>
<name>A0A9C6XSQ0_FRAOC</name>
<dbReference type="Proteomes" id="UP000504606">
    <property type="component" value="Unplaced"/>
</dbReference>
<evidence type="ECO:0000313" key="3">
    <source>
        <dbReference type="Proteomes" id="UP000504606"/>
    </source>
</evidence>
<evidence type="ECO:0000256" key="1">
    <source>
        <dbReference type="SAM" id="Phobius"/>
    </source>
</evidence>
<feature type="transmembrane region" description="Helical" evidence="1">
    <location>
        <begin position="91"/>
        <end position="115"/>
    </location>
</feature>
<protein>
    <submittedName>
        <fullName evidence="4">Uncharacterized protein LOC127751024</fullName>
    </submittedName>
</protein>
<dbReference type="GeneID" id="127751024"/>
<dbReference type="RefSeq" id="XP_052129854.1">
    <property type="nucleotide sequence ID" value="XM_052273894.1"/>
</dbReference>
<keyword evidence="2" id="KW-0732">Signal</keyword>
<accession>A0A9C6XSQ0</accession>
<keyword evidence="1" id="KW-0472">Membrane</keyword>
<evidence type="ECO:0000313" key="4">
    <source>
        <dbReference type="RefSeq" id="XP_052129854.1"/>
    </source>
</evidence>
<reference evidence="4" key="1">
    <citation type="submission" date="2025-08" db="UniProtKB">
        <authorList>
            <consortium name="RefSeq"/>
        </authorList>
    </citation>
    <scope>IDENTIFICATION</scope>
    <source>
        <tissue evidence="4">Whole organism</tissue>
    </source>
</reference>
<dbReference type="AlphaFoldDB" id="A0A9C6XSQ0"/>
<feature type="signal peptide" evidence="2">
    <location>
        <begin position="1"/>
        <end position="19"/>
    </location>
</feature>
<dbReference type="KEGG" id="foc:127751024"/>
<evidence type="ECO:0000256" key="2">
    <source>
        <dbReference type="SAM" id="SignalP"/>
    </source>
</evidence>
<keyword evidence="3" id="KW-1185">Reference proteome</keyword>
<gene>
    <name evidence="4" type="primary">LOC127751024</name>
</gene>
<feature type="chain" id="PRO_5038711804" evidence="2">
    <location>
        <begin position="20"/>
        <end position="265"/>
    </location>
</feature>
<proteinExistence type="predicted"/>
<sequence>MWRTLQLLWLYLGLCVVLSWSKMLQTFASFQATMKTLSGLSSIYSGFVAFRVVRQTRFWAMLHEMKSLIQVLEEEDGAAEKVWVARTRRTIVVFSCQSITLSIAMGASIVLHFTFSGDESMVFLLWPFMPYTGSWGVYVARLVTGVCVLLILLSILFVVIVLGCTTAAATGMHHALAQGLLAAATPEVVGNAVALHQRLRTVTLDMTDFFAANLAHLMASSFFHSSAALIQVLASGVITSTTVFQLFRVVGVFLQLSYLSQELEF</sequence>
<keyword evidence="1" id="KW-1133">Transmembrane helix</keyword>
<organism evidence="3 4">
    <name type="scientific">Frankliniella occidentalis</name>
    <name type="common">Western flower thrips</name>
    <name type="synonym">Euthrips occidentalis</name>
    <dbReference type="NCBI Taxonomy" id="133901"/>
    <lineage>
        <taxon>Eukaryota</taxon>
        <taxon>Metazoa</taxon>
        <taxon>Ecdysozoa</taxon>
        <taxon>Arthropoda</taxon>
        <taxon>Hexapoda</taxon>
        <taxon>Insecta</taxon>
        <taxon>Pterygota</taxon>
        <taxon>Neoptera</taxon>
        <taxon>Paraneoptera</taxon>
        <taxon>Thysanoptera</taxon>
        <taxon>Terebrantia</taxon>
        <taxon>Thripoidea</taxon>
        <taxon>Thripidae</taxon>
        <taxon>Frankliniella</taxon>
    </lineage>
</organism>
<feature type="transmembrane region" description="Helical" evidence="1">
    <location>
        <begin position="37"/>
        <end position="53"/>
    </location>
</feature>
<feature type="transmembrane region" description="Helical" evidence="1">
    <location>
        <begin position="135"/>
        <end position="162"/>
    </location>
</feature>